<sequence>MVVESGPGHSHRDISLLQGPSRRLGERIADADVDESKLACQGLARGDEVTGLCGSEGHAEVCIKGCTEHLARVGIDPAGQVDRHPDPLGRIEDRDHLRSSAPQGSRRPDADESVDDDVGLVHERLRAITPPHGETAPRAPELGEAGDVDAIGRADRIDPHATTSESRAGEEGVTTVIARACGNDHAGARDGTGEQAQDLRGQPGGGPVHENPGIEFGRVGMLRGDDIGNAVGIDHLATPSATT</sequence>
<feature type="region of interest" description="Disordered" evidence="1">
    <location>
        <begin position="182"/>
        <end position="214"/>
    </location>
</feature>
<feature type="region of interest" description="Disordered" evidence="1">
    <location>
        <begin position="77"/>
        <end position="115"/>
    </location>
</feature>
<name>A0A6J6SY56_9ZZZZ</name>
<dbReference type="AlphaFoldDB" id="A0A6J6SY56"/>
<dbReference type="EMBL" id="CAEZYW010000088">
    <property type="protein sequence ID" value="CAB4739744.1"/>
    <property type="molecule type" value="Genomic_DNA"/>
</dbReference>
<feature type="compositionally biased region" description="Basic and acidic residues" evidence="1">
    <location>
        <begin position="81"/>
        <end position="98"/>
    </location>
</feature>
<organism evidence="2">
    <name type="scientific">freshwater metagenome</name>
    <dbReference type="NCBI Taxonomy" id="449393"/>
    <lineage>
        <taxon>unclassified sequences</taxon>
        <taxon>metagenomes</taxon>
        <taxon>ecological metagenomes</taxon>
    </lineage>
</organism>
<gene>
    <name evidence="2" type="ORF">UFOPK2786_00705</name>
</gene>
<evidence type="ECO:0000313" key="2">
    <source>
        <dbReference type="EMBL" id="CAB4739744.1"/>
    </source>
</evidence>
<evidence type="ECO:0000256" key="1">
    <source>
        <dbReference type="SAM" id="MobiDB-lite"/>
    </source>
</evidence>
<reference evidence="2" key="1">
    <citation type="submission" date="2020-05" db="EMBL/GenBank/DDBJ databases">
        <authorList>
            <person name="Chiriac C."/>
            <person name="Salcher M."/>
            <person name="Ghai R."/>
            <person name="Kavagutti S V."/>
        </authorList>
    </citation>
    <scope>NUCLEOTIDE SEQUENCE</scope>
</reference>
<protein>
    <submittedName>
        <fullName evidence="2">Unannotated protein</fullName>
    </submittedName>
</protein>
<accession>A0A6J6SY56</accession>
<proteinExistence type="predicted"/>